<evidence type="ECO:0000313" key="2">
    <source>
        <dbReference type="Proteomes" id="UP000824782"/>
    </source>
</evidence>
<gene>
    <name evidence="1" type="ORF">GDO81_007434</name>
</gene>
<name>A0AAV7C7G0_ENGPU</name>
<accession>A0AAV7C7G0</accession>
<evidence type="ECO:0000313" key="1">
    <source>
        <dbReference type="EMBL" id="KAG8580833.1"/>
    </source>
</evidence>
<organism evidence="1 2">
    <name type="scientific">Engystomops pustulosus</name>
    <name type="common">Tungara frog</name>
    <name type="synonym">Physalaemus pustulosus</name>
    <dbReference type="NCBI Taxonomy" id="76066"/>
    <lineage>
        <taxon>Eukaryota</taxon>
        <taxon>Metazoa</taxon>
        <taxon>Chordata</taxon>
        <taxon>Craniata</taxon>
        <taxon>Vertebrata</taxon>
        <taxon>Euteleostomi</taxon>
        <taxon>Amphibia</taxon>
        <taxon>Batrachia</taxon>
        <taxon>Anura</taxon>
        <taxon>Neobatrachia</taxon>
        <taxon>Hyloidea</taxon>
        <taxon>Leptodactylidae</taxon>
        <taxon>Leiuperinae</taxon>
        <taxon>Engystomops</taxon>
    </lineage>
</organism>
<keyword evidence="2" id="KW-1185">Reference proteome</keyword>
<protein>
    <submittedName>
        <fullName evidence="1">Uncharacterized protein</fullName>
    </submittedName>
</protein>
<comment type="caution">
    <text evidence="1">The sequence shown here is derived from an EMBL/GenBank/DDBJ whole genome shotgun (WGS) entry which is preliminary data.</text>
</comment>
<dbReference type="EMBL" id="WNYA01000003">
    <property type="protein sequence ID" value="KAG8580833.1"/>
    <property type="molecule type" value="Genomic_DNA"/>
</dbReference>
<dbReference type="AlphaFoldDB" id="A0AAV7C7G0"/>
<sequence>MVAFREAPGSSLSGEQNRCLYLDIKITGKRACSSQQNKMHSPYDKSQSMLSSTVHIHRHSTVLHPPGLGEPFQSSDFPTQQGSALALLFPVFHSATHR</sequence>
<reference evidence="1" key="1">
    <citation type="thesis" date="2020" institute="ProQuest LLC" country="789 East Eisenhower Parkway, Ann Arbor, MI, USA">
        <title>Comparative Genomics and Chromosome Evolution.</title>
        <authorList>
            <person name="Mudd A.B."/>
        </authorList>
    </citation>
    <scope>NUCLEOTIDE SEQUENCE</scope>
    <source>
        <strain evidence="1">237g6f4</strain>
        <tissue evidence="1">Blood</tissue>
    </source>
</reference>
<dbReference type="Proteomes" id="UP000824782">
    <property type="component" value="Unassembled WGS sequence"/>
</dbReference>
<proteinExistence type="predicted"/>